<dbReference type="GO" id="GO:0035861">
    <property type="term" value="C:site of double-strand break"/>
    <property type="evidence" value="ECO:0007669"/>
    <property type="project" value="TreeGrafter"/>
</dbReference>
<protein>
    <submittedName>
        <fullName evidence="1">Uncharacterized protein</fullName>
    </submittedName>
</protein>
<dbReference type="InterPro" id="IPR001888">
    <property type="entry name" value="Transposase_1"/>
</dbReference>
<evidence type="ECO:0000313" key="1">
    <source>
        <dbReference type="EMBL" id="EYC24686.1"/>
    </source>
</evidence>
<dbReference type="InterPro" id="IPR036397">
    <property type="entry name" value="RNaseH_sf"/>
</dbReference>
<dbReference type="GO" id="GO:0006303">
    <property type="term" value="P:double-strand break repair via nonhomologous end joining"/>
    <property type="evidence" value="ECO:0007669"/>
    <property type="project" value="TreeGrafter"/>
</dbReference>
<dbReference type="Proteomes" id="UP000024635">
    <property type="component" value="Unassembled WGS sequence"/>
</dbReference>
<dbReference type="EMBL" id="JARK01001349">
    <property type="protein sequence ID" value="EYC24686.1"/>
    <property type="molecule type" value="Genomic_DNA"/>
</dbReference>
<dbReference type="AlphaFoldDB" id="A0A016VBP4"/>
<organism evidence="1 2">
    <name type="scientific">Ancylostoma ceylanicum</name>
    <dbReference type="NCBI Taxonomy" id="53326"/>
    <lineage>
        <taxon>Eukaryota</taxon>
        <taxon>Metazoa</taxon>
        <taxon>Ecdysozoa</taxon>
        <taxon>Nematoda</taxon>
        <taxon>Chromadorea</taxon>
        <taxon>Rhabditida</taxon>
        <taxon>Rhabditina</taxon>
        <taxon>Rhabditomorpha</taxon>
        <taxon>Strongyloidea</taxon>
        <taxon>Ancylostomatidae</taxon>
        <taxon>Ancylostomatinae</taxon>
        <taxon>Ancylostoma</taxon>
    </lineage>
</organism>
<dbReference type="GO" id="GO:0015074">
    <property type="term" value="P:DNA integration"/>
    <property type="evidence" value="ECO:0007669"/>
    <property type="project" value="TreeGrafter"/>
</dbReference>
<sequence>MESIFTVDAKWCLYVNIKGSPPWVDKDVQHEPQPKAGLYPIKVMVSTWCDCKSMMHCEVLSRYNVLKIDLYCQRLDRMAANIAGEGQNYCTIRFLHDSARPLTIRVTRQKLHFG</sequence>
<dbReference type="GO" id="GO:0003697">
    <property type="term" value="F:single-stranded DNA binding"/>
    <property type="evidence" value="ECO:0007669"/>
    <property type="project" value="TreeGrafter"/>
</dbReference>
<dbReference type="PANTHER" id="PTHR46060">
    <property type="entry name" value="MARINER MOS1 TRANSPOSASE-LIKE PROTEIN"/>
    <property type="match status" value="1"/>
</dbReference>
<comment type="caution">
    <text evidence="1">The sequence shown here is derived from an EMBL/GenBank/DDBJ whole genome shotgun (WGS) entry which is preliminary data.</text>
</comment>
<evidence type="ECO:0000313" key="2">
    <source>
        <dbReference type="Proteomes" id="UP000024635"/>
    </source>
</evidence>
<reference evidence="2" key="1">
    <citation type="journal article" date="2015" name="Nat. Genet.">
        <title>The genome and transcriptome of the zoonotic hookworm Ancylostoma ceylanicum identify infection-specific gene families.</title>
        <authorList>
            <person name="Schwarz E.M."/>
            <person name="Hu Y."/>
            <person name="Antoshechkin I."/>
            <person name="Miller M.M."/>
            <person name="Sternberg P.W."/>
            <person name="Aroian R.V."/>
        </authorList>
    </citation>
    <scope>NUCLEOTIDE SEQUENCE</scope>
    <source>
        <strain evidence="2">HY135</strain>
    </source>
</reference>
<accession>A0A016VBP4</accession>
<dbReference type="GO" id="GO:0000793">
    <property type="term" value="C:condensed chromosome"/>
    <property type="evidence" value="ECO:0007669"/>
    <property type="project" value="TreeGrafter"/>
</dbReference>
<name>A0A016VBP4_9BILA</name>
<dbReference type="GO" id="GO:0005634">
    <property type="term" value="C:nucleus"/>
    <property type="evidence" value="ECO:0007669"/>
    <property type="project" value="TreeGrafter"/>
</dbReference>
<dbReference type="GO" id="GO:0044547">
    <property type="term" value="F:DNA topoisomerase binding"/>
    <property type="evidence" value="ECO:0007669"/>
    <property type="project" value="TreeGrafter"/>
</dbReference>
<dbReference type="GO" id="GO:0003690">
    <property type="term" value="F:double-stranded DNA binding"/>
    <property type="evidence" value="ECO:0007669"/>
    <property type="project" value="TreeGrafter"/>
</dbReference>
<dbReference type="STRING" id="53326.A0A016VBP4"/>
<dbReference type="GO" id="GO:0044774">
    <property type="term" value="P:mitotic DNA integrity checkpoint signaling"/>
    <property type="evidence" value="ECO:0007669"/>
    <property type="project" value="TreeGrafter"/>
</dbReference>
<dbReference type="InterPro" id="IPR052709">
    <property type="entry name" value="Transposase-MT_Hybrid"/>
</dbReference>
<proteinExistence type="predicted"/>
<dbReference type="GO" id="GO:0000729">
    <property type="term" value="P:DNA double-strand break processing"/>
    <property type="evidence" value="ECO:0007669"/>
    <property type="project" value="TreeGrafter"/>
</dbReference>
<gene>
    <name evidence="1" type="primary">Acey_s0013.g2051</name>
    <name evidence="1" type="ORF">Y032_0013g2051</name>
</gene>
<dbReference type="GO" id="GO:0046975">
    <property type="term" value="F:histone H3K36 methyltransferase activity"/>
    <property type="evidence" value="ECO:0007669"/>
    <property type="project" value="TreeGrafter"/>
</dbReference>
<dbReference type="GO" id="GO:0042800">
    <property type="term" value="F:histone H3K4 methyltransferase activity"/>
    <property type="evidence" value="ECO:0007669"/>
    <property type="project" value="TreeGrafter"/>
</dbReference>
<dbReference type="PANTHER" id="PTHR46060:SF2">
    <property type="entry name" value="HISTONE-LYSINE N-METHYLTRANSFERASE SETMAR"/>
    <property type="match status" value="1"/>
</dbReference>
<keyword evidence="2" id="KW-1185">Reference proteome</keyword>
<dbReference type="Pfam" id="PF01359">
    <property type="entry name" value="Transposase_1"/>
    <property type="match status" value="1"/>
</dbReference>
<dbReference type="GO" id="GO:0000014">
    <property type="term" value="F:single-stranded DNA endodeoxyribonuclease activity"/>
    <property type="evidence" value="ECO:0007669"/>
    <property type="project" value="TreeGrafter"/>
</dbReference>
<dbReference type="Gene3D" id="3.30.420.10">
    <property type="entry name" value="Ribonuclease H-like superfamily/Ribonuclease H"/>
    <property type="match status" value="1"/>
</dbReference>
<dbReference type="GO" id="GO:0031297">
    <property type="term" value="P:replication fork processing"/>
    <property type="evidence" value="ECO:0007669"/>
    <property type="project" value="TreeGrafter"/>
</dbReference>